<gene>
    <name evidence="1" type="ORF">GGQ91_002133</name>
</gene>
<proteinExistence type="predicted"/>
<organism evidence="1 2">
    <name type="scientific">Methylobacterium fujisawaense</name>
    <dbReference type="NCBI Taxonomy" id="107400"/>
    <lineage>
        <taxon>Bacteria</taxon>
        <taxon>Pseudomonadati</taxon>
        <taxon>Pseudomonadota</taxon>
        <taxon>Alphaproteobacteria</taxon>
        <taxon>Hyphomicrobiales</taxon>
        <taxon>Methylobacteriaceae</taxon>
        <taxon>Methylobacterium</taxon>
    </lineage>
</organism>
<protein>
    <submittedName>
        <fullName evidence="1">Uncharacterized protein</fullName>
    </submittedName>
</protein>
<dbReference type="Proteomes" id="UP000565455">
    <property type="component" value="Unassembled WGS sequence"/>
</dbReference>
<reference evidence="1 2" key="1">
    <citation type="submission" date="2020-08" db="EMBL/GenBank/DDBJ databases">
        <title>Genomic Encyclopedia of Type Strains, Phase IV (KMG-IV): sequencing the most valuable type-strain genomes for metagenomic binning, comparative biology and taxonomic classification.</title>
        <authorList>
            <person name="Goeker M."/>
        </authorList>
    </citation>
    <scope>NUCLEOTIDE SEQUENCE [LARGE SCALE GENOMIC DNA]</scope>
    <source>
        <strain evidence="1 2">DSM 5686</strain>
    </source>
</reference>
<accession>A0ABR6D9I1</accession>
<comment type="caution">
    <text evidence="1">The sequence shown here is derived from an EMBL/GenBank/DDBJ whole genome shotgun (WGS) entry which is preliminary data.</text>
</comment>
<evidence type="ECO:0000313" key="2">
    <source>
        <dbReference type="Proteomes" id="UP000565455"/>
    </source>
</evidence>
<dbReference type="GeneID" id="96603843"/>
<keyword evidence="2" id="KW-1185">Reference proteome</keyword>
<dbReference type="EMBL" id="JACJIM010000003">
    <property type="protein sequence ID" value="MBA9062745.1"/>
    <property type="molecule type" value="Genomic_DNA"/>
</dbReference>
<name>A0ABR6D9I1_9HYPH</name>
<sequence length="118" mass="12928">MSVAITTPDRRYIVVRERLWRCANPDLSEACRAALVKRLMAARRDVKHAKQAERAGEAGAAEALTAARAAVDAAKIALGERGPVWWTDGAPDLNRHLVRNTPYAPWFAALTAGEPEPR</sequence>
<dbReference type="RefSeq" id="WP_111474131.1">
    <property type="nucleotide sequence ID" value="NZ_JACJIM010000003.1"/>
</dbReference>
<evidence type="ECO:0000313" key="1">
    <source>
        <dbReference type="EMBL" id="MBA9062745.1"/>
    </source>
</evidence>